<keyword evidence="3" id="KW-1185">Reference proteome</keyword>
<name>A0A7W5DRP7_9PORP</name>
<accession>A0A7W5DRP7</accession>
<feature type="signal peptide" evidence="1">
    <location>
        <begin position="1"/>
        <end position="22"/>
    </location>
</feature>
<feature type="chain" id="PRO_5031467799" description="DUF3826 domain-containing protein" evidence="1">
    <location>
        <begin position="23"/>
        <end position="218"/>
    </location>
</feature>
<dbReference type="InterPro" id="IPR024284">
    <property type="entry name" value="DUF3826"/>
</dbReference>
<comment type="caution">
    <text evidence="2">The sequence shown here is derived from an EMBL/GenBank/DDBJ whole genome shotgun (WGS) entry which is preliminary data.</text>
</comment>
<reference evidence="2 3" key="1">
    <citation type="submission" date="2020-08" db="EMBL/GenBank/DDBJ databases">
        <title>Genomic Encyclopedia of Type Strains, Phase IV (KMG-IV): sequencing the most valuable type-strain genomes for metagenomic binning, comparative biology and taxonomic classification.</title>
        <authorList>
            <person name="Goeker M."/>
        </authorList>
    </citation>
    <scope>NUCLEOTIDE SEQUENCE [LARGE SCALE GENOMIC DNA]</scope>
    <source>
        <strain evidence="2 3">DSM 27471</strain>
    </source>
</reference>
<protein>
    <recommendedName>
        <fullName evidence="4">DUF3826 domain-containing protein</fullName>
    </recommendedName>
</protein>
<dbReference type="EMBL" id="JACHYB010000001">
    <property type="protein sequence ID" value="MBB3186988.1"/>
    <property type="molecule type" value="Genomic_DNA"/>
</dbReference>
<sequence>MTKTFRIAIVLLLFAAGMSAQSNDAAYIKTLTLRSTKIVKKLNISDTAVFNRVVNILVNEYASVGKIFDDNNAAMKAAKATAGNNKASLQALDKTIEGDTNTQLYNLYCAFTGALSGDLTPQQIEEVKNAMTYNVLKVTYGAYLAMIPTLKPNEKRQIYSWLVEAREHAIEAPSSGKKHAWFNKYKGRINNYLSKQGYNMQQERVAWAKRIKEAQAKK</sequence>
<keyword evidence="1" id="KW-0732">Signal</keyword>
<evidence type="ECO:0000256" key="1">
    <source>
        <dbReference type="SAM" id="SignalP"/>
    </source>
</evidence>
<evidence type="ECO:0008006" key="4">
    <source>
        <dbReference type="Google" id="ProtNLM"/>
    </source>
</evidence>
<organism evidence="2 3">
    <name type="scientific">Microbacter margulisiae</name>
    <dbReference type="NCBI Taxonomy" id="1350067"/>
    <lineage>
        <taxon>Bacteria</taxon>
        <taxon>Pseudomonadati</taxon>
        <taxon>Bacteroidota</taxon>
        <taxon>Bacteroidia</taxon>
        <taxon>Bacteroidales</taxon>
        <taxon>Porphyromonadaceae</taxon>
        <taxon>Microbacter</taxon>
    </lineage>
</organism>
<proteinExistence type="predicted"/>
<dbReference type="AlphaFoldDB" id="A0A7W5DRP7"/>
<dbReference type="Pfam" id="PF12875">
    <property type="entry name" value="DUF3826"/>
    <property type="match status" value="1"/>
</dbReference>
<dbReference type="RefSeq" id="WP_183412808.1">
    <property type="nucleotide sequence ID" value="NZ_JACHYB010000001.1"/>
</dbReference>
<evidence type="ECO:0000313" key="3">
    <source>
        <dbReference type="Proteomes" id="UP000544222"/>
    </source>
</evidence>
<dbReference type="Proteomes" id="UP000544222">
    <property type="component" value="Unassembled WGS sequence"/>
</dbReference>
<gene>
    <name evidence="2" type="ORF">FHX64_001151</name>
</gene>
<evidence type="ECO:0000313" key="2">
    <source>
        <dbReference type="EMBL" id="MBB3186988.1"/>
    </source>
</evidence>